<name>A0A6N2C4Z9_SOLCI</name>
<reference evidence="1" key="1">
    <citation type="submission" date="2019-05" db="EMBL/GenBank/DDBJ databases">
        <title>The de novo reference genome and transcriptome assemblies of the wild tomato species Solanum chilense.</title>
        <authorList>
            <person name="Stam R."/>
            <person name="Nosenko T."/>
            <person name="Hoerger A.C."/>
            <person name="Stephan W."/>
            <person name="Seidel M.A."/>
            <person name="Kuhn J.M.M."/>
            <person name="Haberer G."/>
            <person name="Tellier A."/>
        </authorList>
    </citation>
    <scope>NUCLEOTIDE SEQUENCE</scope>
    <source>
        <tissue evidence="1">Mature leaves</tissue>
    </source>
</reference>
<sequence length="66" mass="8018">MLTQYFLMNATNTCAKELNLLYKDFPQYFVWSSSYKMWSQRKRGKVIGRVVTSHQLREKDIILDYY</sequence>
<proteinExistence type="predicted"/>
<protein>
    <submittedName>
        <fullName evidence="1">Uncharacterized protein</fullName>
    </submittedName>
</protein>
<evidence type="ECO:0000313" key="1">
    <source>
        <dbReference type="EMBL" id="TMX02235.1"/>
    </source>
</evidence>
<dbReference type="AlphaFoldDB" id="A0A6N2C4Z9"/>
<gene>
    <name evidence="1" type="ORF">EJD97_022270</name>
</gene>
<comment type="caution">
    <text evidence="1">The sequence shown here is derived from an EMBL/GenBank/DDBJ whole genome shotgun (WGS) entry which is preliminary data.</text>
</comment>
<accession>A0A6N2C4Z9</accession>
<organism evidence="1">
    <name type="scientific">Solanum chilense</name>
    <name type="common">Tomato</name>
    <name type="synonym">Lycopersicon chilense</name>
    <dbReference type="NCBI Taxonomy" id="4083"/>
    <lineage>
        <taxon>Eukaryota</taxon>
        <taxon>Viridiplantae</taxon>
        <taxon>Streptophyta</taxon>
        <taxon>Embryophyta</taxon>
        <taxon>Tracheophyta</taxon>
        <taxon>Spermatophyta</taxon>
        <taxon>Magnoliopsida</taxon>
        <taxon>eudicotyledons</taxon>
        <taxon>Gunneridae</taxon>
        <taxon>Pentapetalae</taxon>
        <taxon>asterids</taxon>
        <taxon>lamiids</taxon>
        <taxon>Solanales</taxon>
        <taxon>Solanaceae</taxon>
        <taxon>Solanoideae</taxon>
        <taxon>Solaneae</taxon>
        <taxon>Solanum</taxon>
        <taxon>Solanum subgen. Lycopersicon</taxon>
    </lineage>
</organism>
<dbReference type="EMBL" id="RXGB01000700">
    <property type="protein sequence ID" value="TMX02235.1"/>
    <property type="molecule type" value="Genomic_DNA"/>
</dbReference>